<feature type="domain" description="CCHC-type" evidence="2">
    <location>
        <begin position="113"/>
        <end position="128"/>
    </location>
</feature>
<sequence>MVSGAVEQQLKISLLTYMILHFLNCVPAFQGMKPLPLSVQSLSTLECPANMAAAVHSQTCFICNEQGHFARDCPRRFEDDAQTRRRPQNCYNCGQPDHLARDCPNEQTNERPCFKCQKVGHFARDCPSADTRNCFRCGQPGHLARDCPNDENGKENTNRGGGRNCFNCGQPGHLARNCPSS</sequence>
<feature type="domain" description="CCHC-type" evidence="2">
    <location>
        <begin position="134"/>
        <end position="149"/>
    </location>
</feature>
<dbReference type="OrthoDB" id="422936at2759"/>
<accession>A0A7J6NWZ6</accession>
<feature type="domain" description="CCHC-type" evidence="2">
    <location>
        <begin position="90"/>
        <end position="105"/>
    </location>
</feature>
<evidence type="ECO:0000259" key="2">
    <source>
        <dbReference type="PROSITE" id="PS50158"/>
    </source>
</evidence>
<dbReference type="EMBL" id="JABANP010000163">
    <property type="protein sequence ID" value="KAF4688067.1"/>
    <property type="molecule type" value="Genomic_DNA"/>
</dbReference>
<dbReference type="SUPFAM" id="SSF57756">
    <property type="entry name" value="Retrovirus zinc finger-like domains"/>
    <property type="match status" value="3"/>
</dbReference>
<name>A0A7J6NWZ6_PEROL</name>
<evidence type="ECO:0000256" key="1">
    <source>
        <dbReference type="PROSITE-ProRule" id="PRU00047"/>
    </source>
</evidence>
<keyword evidence="1" id="KW-0862">Zinc</keyword>
<gene>
    <name evidence="3" type="ORF">FOZ60_003182</name>
</gene>
<dbReference type="InterPro" id="IPR051714">
    <property type="entry name" value="Znf_CCHC_NABP"/>
</dbReference>
<dbReference type="Proteomes" id="UP000541610">
    <property type="component" value="Unassembled WGS sequence"/>
</dbReference>
<dbReference type="InterPro" id="IPR001878">
    <property type="entry name" value="Znf_CCHC"/>
</dbReference>
<dbReference type="AlphaFoldDB" id="A0A7J6NWZ6"/>
<proteinExistence type="predicted"/>
<dbReference type="GO" id="GO:0003676">
    <property type="term" value="F:nucleic acid binding"/>
    <property type="evidence" value="ECO:0007669"/>
    <property type="project" value="InterPro"/>
</dbReference>
<reference evidence="3 4" key="1">
    <citation type="submission" date="2020-04" db="EMBL/GenBank/DDBJ databases">
        <title>Perkinsus olseni comparative genomics.</title>
        <authorList>
            <person name="Bogema D.R."/>
        </authorList>
    </citation>
    <scope>NUCLEOTIDE SEQUENCE [LARGE SCALE GENOMIC DNA]</scope>
    <source>
        <strain evidence="3">00978-12</strain>
    </source>
</reference>
<dbReference type="PROSITE" id="PS50158">
    <property type="entry name" value="ZF_CCHC"/>
    <property type="match status" value="5"/>
</dbReference>
<feature type="domain" description="CCHC-type" evidence="2">
    <location>
        <begin position="60"/>
        <end position="75"/>
    </location>
</feature>
<dbReference type="GO" id="GO:0008270">
    <property type="term" value="F:zinc ion binding"/>
    <property type="evidence" value="ECO:0007669"/>
    <property type="project" value="UniProtKB-KW"/>
</dbReference>
<keyword evidence="1" id="KW-0479">Metal-binding</keyword>
<feature type="domain" description="CCHC-type" evidence="2">
    <location>
        <begin position="165"/>
        <end position="180"/>
    </location>
</feature>
<dbReference type="Gene3D" id="4.10.60.10">
    <property type="entry name" value="Zinc finger, CCHC-type"/>
    <property type="match status" value="5"/>
</dbReference>
<comment type="caution">
    <text evidence="3">The sequence shown here is derived from an EMBL/GenBank/DDBJ whole genome shotgun (WGS) entry which is preliminary data.</text>
</comment>
<keyword evidence="1" id="KW-0863">Zinc-finger</keyword>
<dbReference type="SMART" id="SM00343">
    <property type="entry name" value="ZnF_C2HC"/>
    <property type="match status" value="5"/>
</dbReference>
<dbReference type="InterPro" id="IPR036875">
    <property type="entry name" value="Znf_CCHC_sf"/>
</dbReference>
<dbReference type="Pfam" id="PF00098">
    <property type="entry name" value="zf-CCHC"/>
    <property type="match status" value="5"/>
</dbReference>
<organism evidence="3 4">
    <name type="scientific">Perkinsus olseni</name>
    <name type="common">Perkinsus atlanticus</name>
    <dbReference type="NCBI Taxonomy" id="32597"/>
    <lineage>
        <taxon>Eukaryota</taxon>
        <taxon>Sar</taxon>
        <taxon>Alveolata</taxon>
        <taxon>Perkinsozoa</taxon>
        <taxon>Perkinsea</taxon>
        <taxon>Perkinsida</taxon>
        <taxon>Perkinsidae</taxon>
        <taxon>Perkinsus</taxon>
    </lineage>
</organism>
<dbReference type="PANTHER" id="PTHR23002">
    <property type="entry name" value="ZINC FINGER CCHC DOMAIN CONTAINING PROTEIN"/>
    <property type="match status" value="1"/>
</dbReference>
<protein>
    <recommendedName>
        <fullName evidence="2">CCHC-type domain-containing protein</fullName>
    </recommendedName>
</protein>
<evidence type="ECO:0000313" key="3">
    <source>
        <dbReference type="EMBL" id="KAF4688067.1"/>
    </source>
</evidence>
<evidence type="ECO:0000313" key="4">
    <source>
        <dbReference type="Proteomes" id="UP000541610"/>
    </source>
</evidence>